<evidence type="ECO:0000313" key="17">
    <source>
        <dbReference type="Proteomes" id="UP000476176"/>
    </source>
</evidence>
<dbReference type="EMBL" id="QXFX01003676">
    <property type="protein sequence ID" value="KAE9067617.1"/>
    <property type="molecule type" value="Genomic_DNA"/>
</dbReference>
<evidence type="ECO:0000313" key="11">
    <source>
        <dbReference type="Proteomes" id="UP000433483"/>
    </source>
</evidence>
<dbReference type="Proteomes" id="UP000441208">
    <property type="component" value="Unassembled WGS sequence"/>
</dbReference>
<dbReference type="EMBL" id="QXGE01001493">
    <property type="protein sequence ID" value="KAE9291922.1"/>
    <property type="molecule type" value="Genomic_DNA"/>
</dbReference>
<dbReference type="EMBL" id="QXGA01000230">
    <property type="protein sequence ID" value="KAE9149616.1"/>
    <property type="molecule type" value="Genomic_DNA"/>
</dbReference>
<evidence type="ECO:0000313" key="5">
    <source>
        <dbReference type="EMBL" id="KAE9149616.1"/>
    </source>
</evidence>
<dbReference type="EMBL" id="QXGB01003545">
    <property type="protein sequence ID" value="KAE9170201.1"/>
    <property type="molecule type" value="Genomic_DNA"/>
</dbReference>
<dbReference type="EMBL" id="QXGD01000295">
    <property type="protein sequence ID" value="KAE9244367.1"/>
    <property type="molecule type" value="Genomic_DNA"/>
</dbReference>
<evidence type="ECO:0000313" key="18">
    <source>
        <dbReference type="Proteomes" id="UP000488956"/>
    </source>
</evidence>
<evidence type="ECO:0000313" key="6">
    <source>
        <dbReference type="EMBL" id="KAE9170201.1"/>
    </source>
</evidence>
<organism evidence="1 10">
    <name type="scientific">Phytophthora fragariae</name>
    <dbReference type="NCBI Taxonomy" id="53985"/>
    <lineage>
        <taxon>Eukaryota</taxon>
        <taxon>Sar</taxon>
        <taxon>Stramenopiles</taxon>
        <taxon>Oomycota</taxon>
        <taxon>Peronosporomycetes</taxon>
        <taxon>Peronosporales</taxon>
        <taxon>Peronosporaceae</taxon>
        <taxon>Phytophthora</taxon>
    </lineage>
</organism>
<evidence type="ECO:0000313" key="15">
    <source>
        <dbReference type="Proteomes" id="UP000441208"/>
    </source>
</evidence>
<evidence type="ECO:0000313" key="1">
    <source>
        <dbReference type="EMBL" id="KAE8942662.1"/>
    </source>
</evidence>
<proteinExistence type="predicted"/>
<protein>
    <submittedName>
        <fullName evidence="1">Uncharacterized protein</fullName>
    </submittedName>
</protein>
<dbReference type="Proteomes" id="UP000488956">
    <property type="component" value="Unassembled WGS sequence"/>
</dbReference>
<dbReference type="Proteomes" id="UP000440367">
    <property type="component" value="Unassembled WGS sequence"/>
</dbReference>
<evidence type="ECO:0000313" key="4">
    <source>
        <dbReference type="EMBL" id="KAE9123431.1"/>
    </source>
</evidence>
<dbReference type="Proteomes" id="UP000433483">
    <property type="component" value="Unassembled WGS sequence"/>
</dbReference>
<name>A0A6A3FBJ6_9STRA</name>
<dbReference type="Proteomes" id="UP000476176">
    <property type="component" value="Unassembled WGS sequence"/>
</dbReference>
<evidence type="ECO:0000313" key="13">
    <source>
        <dbReference type="Proteomes" id="UP000440367"/>
    </source>
</evidence>
<dbReference type="AlphaFoldDB" id="A0A6A3FBJ6"/>
<evidence type="ECO:0000313" key="12">
    <source>
        <dbReference type="Proteomes" id="UP000437068"/>
    </source>
</evidence>
<evidence type="ECO:0000313" key="7">
    <source>
        <dbReference type="EMBL" id="KAE9206779.1"/>
    </source>
</evidence>
<reference evidence="10 11" key="1">
    <citation type="submission" date="2018-08" db="EMBL/GenBank/DDBJ databases">
        <title>Genomic investigation of the strawberry pathogen Phytophthora fragariae indicates pathogenicity is determined by transcriptional variation in three key races.</title>
        <authorList>
            <person name="Adams T.M."/>
            <person name="Armitage A.D."/>
            <person name="Sobczyk M.K."/>
            <person name="Bates H.J."/>
            <person name="Dunwell J.M."/>
            <person name="Nellist C.F."/>
            <person name="Harrison R.J."/>
        </authorList>
    </citation>
    <scope>NUCLEOTIDE SEQUENCE [LARGE SCALE GENOMIC DNA]</scope>
    <source>
        <strain evidence="9 12">A4</strain>
        <strain evidence="8 13">BC-1</strain>
        <strain evidence="7 17">BC-23</strain>
        <strain evidence="6 11">NOV-27</strain>
        <strain evidence="5 14">NOV-5</strain>
        <strain evidence="4 15">NOV-71</strain>
        <strain evidence="1 10">NOV-9</strain>
        <strain evidence="3 18">ONT-3</strain>
        <strain evidence="2 16">SCRP245</strain>
    </source>
</reference>
<evidence type="ECO:0000313" key="9">
    <source>
        <dbReference type="EMBL" id="KAE9291922.1"/>
    </source>
</evidence>
<evidence type="ECO:0000313" key="14">
    <source>
        <dbReference type="Proteomes" id="UP000440732"/>
    </source>
</evidence>
<sequence>MCQLLGDVCLAPLMALSPAWPFSGGHLHRGSSPSSGKQSATTCTPANPWYLDTGSPFGHSTGYTTLFSLKSTSMTAFRRLRSVSETGSSWCSAQMAGMKANSRPGRASFMLCELTGTFRTSASQFLRGRLTNCDPPWRRR</sequence>
<dbReference type="Proteomes" id="UP000440732">
    <property type="component" value="Unassembled WGS sequence"/>
</dbReference>
<dbReference type="EMBL" id="QXFW01000167">
    <property type="protein sequence ID" value="KAE9022228.1"/>
    <property type="molecule type" value="Genomic_DNA"/>
</dbReference>
<evidence type="ECO:0000313" key="16">
    <source>
        <dbReference type="Proteomes" id="UP000460718"/>
    </source>
</evidence>
<dbReference type="Proteomes" id="UP000429523">
    <property type="component" value="Unassembled WGS sequence"/>
</dbReference>
<evidence type="ECO:0000313" key="3">
    <source>
        <dbReference type="EMBL" id="KAE9067617.1"/>
    </source>
</evidence>
<dbReference type="EMBL" id="QXGC01001273">
    <property type="protein sequence ID" value="KAE9206779.1"/>
    <property type="molecule type" value="Genomic_DNA"/>
</dbReference>
<evidence type="ECO:0000313" key="10">
    <source>
        <dbReference type="Proteomes" id="UP000429523"/>
    </source>
</evidence>
<comment type="caution">
    <text evidence="1">The sequence shown here is derived from an EMBL/GenBank/DDBJ whole genome shotgun (WGS) entry which is preliminary data.</text>
</comment>
<evidence type="ECO:0000313" key="2">
    <source>
        <dbReference type="EMBL" id="KAE9022228.1"/>
    </source>
</evidence>
<dbReference type="EMBL" id="QXFZ01000276">
    <property type="protein sequence ID" value="KAE9123431.1"/>
    <property type="molecule type" value="Genomic_DNA"/>
</dbReference>
<dbReference type="EMBL" id="QXGF01000295">
    <property type="protein sequence ID" value="KAE8942662.1"/>
    <property type="molecule type" value="Genomic_DNA"/>
</dbReference>
<gene>
    <name evidence="9" type="ORF">PF001_g18944</name>
    <name evidence="8" type="ORF">PF002_g7809</name>
    <name evidence="7" type="ORF">PF004_g17201</name>
    <name evidence="6" type="ORF">PF005_g27649</name>
    <name evidence="5" type="ORF">PF006_g5931</name>
    <name evidence="4" type="ORF">PF007_g7066</name>
    <name evidence="1" type="ORF">PF009_g7598</name>
    <name evidence="3" type="ORF">PF010_g27394</name>
    <name evidence="2" type="ORF">PF011_g4567</name>
</gene>
<dbReference type="Proteomes" id="UP000437068">
    <property type="component" value="Unassembled WGS sequence"/>
</dbReference>
<evidence type="ECO:0000313" key="8">
    <source>
        <dbReference type="EMBL" id="KAE9244367.1"/>
    </source>
</evidence>
<dbReference type="Proteomes" id="UP000460718">
    <property type="component" value="Unassembled WGS sequence"/>
</dbReference>
<keyword evidence="11" id="KW-1185">Reference proteome</keyword>
<accession>A0A6A3FBJ6</accession>